<keyword evidence="2" id="KW-1185">Reference proteome</keyword>
<protein>
    <submittedName>
        <fullName evidence="1">Uncharacterized protein</fullName>
    </submittedName>
</protein>
<name>A0A0B2VZB0_TOXCA</name>
<proteinExistence type="predicted"/>
<evidence type="ECO:0000313" key="2">
    <source>
        <dbReference type="Proteomes" id="UP000031036"/>
    </source>
</evidence>
<dbReference type="EMBL" id="JPKZ01000163">
    <property type="protein sequence ID" value="KHN88881.1"/>
    <property type="molecule type" value="Genomic_DNA"/>
</dbReference>
<gene>
    <name evidence="1" type="ORF">Tcan_02952</name>
</gene>
<reference evidence="1 2" key="1">
    <citation type="submission" date="2014-11" db="EMBL/GenBank/DDBJ databases">
        <title>Genetic blueprint of the zoonotic pathogen Toxocara canis.</title>
        <authorList>
            <person name="Zhu X.-Q."/>
            <person name="Korhonen P.K."/>
            <person name="Cai H."/>
            <person name="Young N.D."/>
            <person name="Nejsum P."/>
            <person name="von Samson-Himmelstjerna G."/>
            <person name="Boag P.R."/>
            <person name="Tan P."/>
            <person name="Li Q."/>
            <person name="Min J."/>
            <person name="Yang Y."/>
            <person name="Wang X."/>
            <person name="Fang X."/>
            <person name="Hall R.S."/>
            <person name="Hofmann A."/>
            <person name="Sternberg P.W."/>
            <person name="Jex A.R."/>
            <person name="Gasser R.B."/>
        </authorList>
    </citation>
    <scope>NUCLEOTIDE SEQUENCE [LARGE SCALE GENOMIC DNA]</scope>
    <source>
        <strain evidence="1">PN_DK_2014</strain>
    </source>
</reference>
<accession>A0A0B2VZB0</accession>
<dbReference type="Proteomes" id="UP000031036">
    <property type="component" value="Unassembled WGS sequence"/>
</dbReference>
<evidence type="ECO:0000313" key="1">
    <source>
        <dbReference type="EMBL" id="KHN88881.1"/>
    </source>
</evidence>
<dbReference type="AlphaFoldDB" id="A0A0B2VZB0"/>
<organism evidence="1 2">
    <name type="scientific">Toxocara canis</name>
    <name type="common">Canine roundworm</name>
    <dbReference type="NCBI Taxonomy" id="6265"/>
    <lineage>
        <taxon>Eukaryota</taxon>
        <taxon>Metazoa</taxon>
        <taxon>Ecdysozoa</taxon>
        <taxon>Nematoda</taxon>
        <taxon>Chromadorea</taxon>
        <taxon>Rhabditida</taxon>
        <taxon>Spirurina</taxon>
        <taxon>Ascaridomorpha</taxon>
        <taxon>Ascaridoidea</taxon>
        <taxon>Toxocaridae</taxon>
        <taxon>Toxocara</taxon>
    </lineage>
</organism>
<comment type="caution">
    <text evidence="1">The sequence shown here is derived from an EMBL/GenBank/DDBJ whole genome shotgun (WGS) entry which is preliminary data.</text>
</comment>
<sequence length="618" mass="70437">MQLRLRVLCYFVKYEIKVGQLRLKLVGADQCRYALLRRCTLALRKIDQCLKFLEGLSYPRLHVLITVVAQYVTSILHEYVGDIEIFNWRQGDFDHTFTLISYIQINNAKADETHECFEPTVIHLGYYKETLNEWRETELRFCDALLQNRRAPRAVPAELLPAYTIWTELFARSFPVMLTIRGMLSPIGDWMFSTPSPVQPYTMFSATHSPQRIYPRVMHFPSTRNFYSAPVVPSFTIQPPSVPLNTFCSTPSFLSPANQKKQSNPNYLCIQNNNRPPGGAADHGVANACSPPYGFITVLNPQKQQWERTRTADDDGVVAVLKDVEDFWGYDLASKMKNIWEPSTPMFHETTSGLIPGRQMKTEIGDSWALLIPLRSIWAPGNAERVTLYQLEYRGHKSKQLNSSGPSQPNAPEASNAVVVEKTIEKQVAFDFLLSNSAKSEQTRQIDDAQEMLLRQIPLWLSKKAERPSSSILPEVHSERRMSPKHAWYSAMANADGTVQHCRTSAEATFEAFESSPENVRNRPRENISGEIQSATSRSCLDGFRKDKPCICGTNSVKESAFVSMHGSQAENNLDQRYDLWCTHSETQPISTDDDQASNNNYDRQWDLEYPHRNCGRK</sequence>